<dbReference type="InParanoid" id="A0A6J2X3R1"/>
<evidence type="ECO:0000256" key="5">
    <source>
        <dbReference type="ARBA" id="ARBA00034769"/>
    </source>
</evidence>
<keyword evidence="2 6" id="KW-0812">Transmembrane</keyword>
<evidence type="ECO:0000313" key="8">
    <source>
        <dbReference type="RefSeq" id="XP_030745640.1"/>
    </source>
</evidence>
<comment type="similarity">
    <text evidence="5 6">Belongs to the anion channel-forming bestrophin (TC 1.A.46) family. Calcium-sensitive chloride channel subfamily.</text>
</comment>
<feature type="transmembrane region" description="Helical" evidence="6">
    <location>
        <begin position="271"/>
        <end position="290"/>
    </location>
</feature>
<name>A0A6J2X3R1_SITOR</name>
<keyword evidence="4 6" id="KW-0472">Membrane</keyword>
<sequence>MTVSYSKEVSTSTGIGIFLKLLLRWKGSIYKIVWPDLVLYLMIYYALNLLYVYGLNEPTGKEKFIQVVTYFSKYGSAIPLSFVLGFYVNVVYNRWWSQFMTIPDPDSLAIQVGANIHGNDEKSKIIRRTIIRYICAAFTITLTMISPKVKKRFPTYQHLVEAGLLNKDEKLLMEELDKTSQTYRKFWLPIAWAANVASRARTEDIIKEDLALKDIIENIDKFREKCKQLIYYDWVSVPLVYTQVVTLAVYLYFLFTVIGTQLIEEEKEGDLLFFKFPFMSCVEFFFYMGWLKVAESLINPFGDDDDDFDVNWMIDRHLQVGYLIVDKIHRQHPKLSKDHHWDQPTATQMPYTLATKKYMFDEPVESTYGITVKKSEQDMVQRDDSVINGPRKRGGIPYLRQFFSRRNSDPGIKLKRISVQDKLTENTDNEWDERNFYEDESKVAVLPQRYKEGS</sequence>
<evidence type="ECO:0000256" key="1">
    <source>
        <dbReference type="ARBA" id="ARBA00004370"/>
    </source>
</evidence>
<keyword evidence="6" id="KW-0869">Chloride channel</keyword>
<accession>A0A6J2X3R1</accession>
<dbReference type="GeneID" id="115874586"/>
<dbReference type="PANTHER" id="PTHR10736:SF65">
    <property type="entry name" value="BESTROPHIN 1, ISOFORM C-RELATED"/>
    <property type="match status" value="1"/>
</dbReference>
<evidence type="ECO:0000256" key="4">
    <source>
        <dbReference type="ARBA" id="ARBA00023136"/>
    </source>
</evidence>
<keyword evidence="6" id="KW-0407">Ion channel</keyword>
<evidence type="ECO:0000256" key="2">
    <source>
        <dbReference type="ARBA" id="ARBA00022692"/>
    </source>
</evidence>
<dbReference type="Pfam" id="PF01062">
    <property type="entry name" value="Bestrophin"/>
    <property type="match status" value="1"/>
</dbReference>
<keyword evidence="6" id="KW-0406">Ion transport</keyword>
<organism evidence="7 8">
    <name type="scientific">Sitophilus oryzae</name>
    <name type="common">Rice weevil</name>
    <name type="synonym">Curculio oryzae</name>
    <dbReference type="NCBI Taxonomy" id="7048"/>
    <lineage>
        <taxon>Eukaryota</taxon>
        <taxon>Metazoa</taxon>
        <taxon>Ecdysozoa</taxon>
        <taxon>Arthropoda</taxon>
        <taxon>Hexapoda</taxon>
        <taxon>Insecta</taxon>
        <taxon>Pterygota</taxon>
        <taxon>Neoptera</taxon>
        <taxon>Endopterygota</taxon>
        <taxon>Coleoptera</taxon>
        <taxon>Polyphaga</taxon>
        <taxon>Cucujiformia</taxon>
        <taxon>Curculionidae</taxon>
        <taxon>Dryophthorinae</taxon>
        <taxon>Sitophilus</taxon>
    </lineage>
</organism>
<dbReference type="InterPro" id="IPR021134">
    <property type="entry name" value="Bestrophin-like"/>
</dbReference>
<dbReference type="PANTHER" id="PTHR10736">
    <property type="entry name" value="BESTROPHIN"/>
    <property type="match status" value="1"/>
</dbReference>
<feature type="transmembrane region" description="Helical" evidence="6">
    <location>
        <begin position="239"/>
        <end position="259"/>
    </location>
</feature>
<keyword evidence="6" id="KW-0868">Chloride</keyword>
<dbReference type="GO" id="GO:0005886">
    <property type="term" value="C:plasma membrane"/>
    <property type="evidence" value="ECO:0007669"/>
    <property type="project" value="UniProtKB-SubCell"/>
</dbReference>
<feature type="transmembrane region" description="Helical" evidence="6">
    <location>
        <begin position="74"/>
        <end position="92"/>
    </location>
</feature>
<feature type="transmembrane region" description="Helical" evidence="6">
    <location>
        <begin position="32"/>
        <end position="54"/>
    </location>
</feature>
<dbReference type="InterPro" id="IPR000615">
    <property type="entry name" value="Bestrophin"/>
</dbReference>
<evidence type="ECO:0000313" key="7">
    <source>
        <dbReference type="Proteomes" id="UP000504635"/>
    </source>
</evidence>
<keyword evidence="6" id="KW-0813">Transport</keyword>
<gene>
    <name evidence="8" type="primary">LOC115874586</name>
</gene>
<keyword evidence="6" id="KW-1003">Cell membrane</keyword>
<protein>
    <recommendedName>
        <fullName evidence="6">Bestrophin homolog</fullName>
    </recommendedName>
</protein>
<dbReference type="AlphaFoldDB" id="A0A6J2X3R1"/>
<keyword evidence="3 6" id="KW-1133">Transmembrane helix</keyword>
<reference evidence="8" key="1">
    <citation type="submission" date="2025-08" db="UniProtKB">
        <authorList>
            <consortium name="RefSeq"/>
        </authorList>
    </citation>
    <scope>IDENTIFICATION</scope>
    <source>
        <tissue evidence="8">Gonads</tissue>
    </source>
</reference>
<feature type="transmembrane region" description="Helical" evidence="6">
    <location>
        <begin position="130"/>
        <end position="149"/>
    </location>
</feature>
<evidence type="ECO:0000256" key="6">
    <source>
        <dbReference type="RuleBase" id="RU363126"/>
    </source>
</evidence>
<dbReference type="OrthoDB" id="201595at2759"/>
<dbReference type="Proteomes" id="UP000504635">
    <property type="component" value="Unplaced"/>
</dbReference>
<dbReference type="RefSeq" id="XP_030745640.1">
    <property type="nucleotide sequence ID" value="XM_030889780.1"/>
</dbReference>
<evidence type="ECO:0000256" key="3">
    <source>
        <dbReference type="ARBA" id="ARBA00022989"/>
    </source>
</evidence>
<keyword evidence="7" id="KW-1185">Reference proteome</keyword>
<comment type="function">
    <text evidence="6">Forms chloride channels.</text>
</comment>
<comment type="subcellular location">
    <subcellularLocation>
        <location evidence="6">Cell membrane</location>
        <topology evidence="6">Multi-pass membrane protein</topology>
    </subcellularLocation>
    <subcellularLocation>
        <location evidence="1">Membrane</location>
    </subcellularLocation>
</comment>
<dbReference type="KEGG" id="soy:115874586"/>
<proteinExistence type="inferred from homology"/>
<dbReference type="GO" id="GO:0005254">
    <property type="term" value="F:chloride channel activity"/>
    <property type="evidence" value="ECO:0007669"/>
    <property type="project" value="UniProtKB-KW"/>
</dbReference>
<dbReference type="GO" id="GO:0034707">
    <property type="term" value="C:chloride channel complex"/>
    <property type="evidence" value="ECO:0007669"/>
    <property type="project" value="UniProtKB-KW"/>
</dbReference>